<comment type="caution">
    <text evidence="2">The sequence shown here is derived from an EMBL/GenBank/DDBJ whole genome shotgun (WGS) entry which is preliminary data.</text>
</comment>
<evidence type="ECO:0000256" key="1">
    <source>
        <dbReference type="SAM" id="MobiDB-lite"/>
    </source>
</evidence>
<sequence>MPSLTVDAAKPRQFSLDGELVERRHVELAARPRAMEFVVGEAYDRHPEENPRTWCEAAPSRRPGRRGRLAAATTPKPSWFALTHDGV</sequence>
<dbReference type="Proteomes" id="UP001596368">
    <property type="component" value="Unassembled WGS sequence"/>
</dbReference>
<gene>
    <name evidence="2" type="ORF">ACFQRB_00910</name>
</gene>
<name>A0ABD5XK88_9EURY</name>
<organism evidence="2 3">
    <name type="scientific">Halobaculum litoreum</name>
    <dbReference type="NCBI Taxonomy" id="3031998"/>
    <lineage>
        <taxon>Archaea</taxon>
        <taxon>Methanobacteriati</taxon>
        <taxon>Methanobacteriota</taxon>
        <taxon>Stenosarchaea group</taxon>
        <taxon>Halobacteria</taxon>
        <taxon>Halobacteriales</taxon>
        <taxon>Haloferacaceae</taxon>
        <taxon>Halobaculum</taxon>
    </lineage>
</organism>
<protein>
    <submittedName>
        <fullName evidence="2">Uncharacterized protein</fullName>
    </submittedName>
</protein>
<feature type="region of interest" description="Disordered" evidence="1">
    <location>
        <begin position="48"/>
        <end position="76"/>
    </location>
</feature>
<reference evidence="2 3" key="1">
    <citation type="journal article" date="2019" name="Int. J. Syst. Evol. Microbiol.">
        <title>The Global Catalogue of Microorganisms (GCM) 10K type strain sequencing project: providing services to taxonomists for standard genome sequencing and annotation.</title>
        <authorList>
            <consortium name="The Broad Institute Genomics Platform"/>
            <consortium name="The Broad Institute Genome Sequencing Center for Infectious Disease"/>
            <person name="Wu L."/>
            <person name="Ma J."/>
        </authorList>
    </citation>
    <scope>NUCLEOTIDE SEQUENCE [LARGE SCALE GENOMIC DNA]</scope>
    <source>
        <strain evidence="2 3">DT92</strain>
    </source>
</reference>
<evidence type="ECO:0000313" key="2">
    <source>
        <dbReference type="EMBL" id="MFC7135562.1"/>
    </source>
</evidence>
<accession>A0ABD5XK88</accession>
<dbReference type="AlphaFoldDB" id="A0ABD5XK88"/>
<evidence type="ECO:0000313" key="3">
    <source>
        <dbReference type="Proteomes" id="UP001596368"/>
    </source>
</evidence>
<dbReference type="EMBL" id="JBHSZG010000001">
    <property type="protein sequence ID" value="MFC7135562.1"/>
    <property type="molecule type" value="Genomic_DNA"/>
</dbReference>
<proteinExistence type="predicted"/>
<keyword evidence="3" id="KW-1185">Reference proteome</keyword>